<dbReference type="AlphaFoldDB" id="A0A1U7H203"/>
<dbReference type="PROSITE" id="PS01031">
    <property type="entry name" value="SHSP"/>
    <property type="match status" value="1"/>
</dbReference>
<evidence type="ECO:0000313" key="5">
    <source>
        <dbReference type="Proteomes" id="UP000186391"/>
    </source>
</evidence>
<dbReference type="Gene3D" id="2.60.40.790">
    <property type="match status" value="1"/>
</dbReference>
<feature type="domain" description="SHSP" evidence="3">
    <location>
        <begin position="54"/>
        <end position="155"/>
    </location>
</feature>
<comment type="caution">
    <text evidence="4">The sequence shown here is derived from an EMBL/GenBank/DDBJ whole genome shotgun (WGS) entry which is preliminary data.</text>
</comment>
<reference evidence="4 5" key="1">
    <citation type="submission" date="2016-11" db="EMBL/GenBank/DDBJ databases">
        <title>Draft Genome Sequences of Nine Cyanobacterial Strains from Diverse Habitats.</title>
        <authorList>
            <person name="Zhu T."/>
            <person name="Hou S."/>
            <person name="Lu X."/>
            <person name="Hess W.R."/>
        </authorList>
    </citation>
    <scope>NUCLEOTIDE SEQUENCE [LARGE SCALE GENOMIC DNA]</scope>
    <source>
        <strain evidence="4 5">NIES-592</strain>
    </source>
</reference>
<dbReference type="Pfam" id="PF00011">
    <property type="entry name" value="HSP20"/>
    <property type="match status" value="1"/>
</dbReference>
<proteinExistence type="inferred from homology"/>
<evidence type="ECO:0000256" key="2">
    <source>
        <dbReference type="RuleBase" id="RU003616"/>
    </source>
</evidence>
<evidence type="ECO:0000259" key="3">
    <source>
        <dbReference type="PROSITE" id="PS01031"/>
    </source>
</evidence>
<dbReference type="CDD" id="cd06464">
    <property type="entry name" value="ACD_sHsps-like"/>
    <property type="match status" value="1"/>
</dbReference>
<dbReference type="InterPro" id="IPR002068">
    <property type="entry name" value="A-crystallin/Hsp20_dom"/>
</dbReference>
<evidence type="ECO:0000256" key="1">
    <source>
        <dbReference type="PROSITE-ProRule" id="PRU00285"/>
    </source>
</evidence>
<comment type="similarity">
    <text evidence="1 2">Belongs to the small heat shock protein (HSP20) family.</text>
</comment>
<evidence type="ECO:0000313" key="4">
    <source>
        <dbReference type="EMBL" id="OKH14981.1"/>
    </source>
</evidence>
<dbReference type="EMBL" id="MRCA01000003">
    <property type="protein sequence ID" value="OKH14981.1"/>
    <property type="molecule type" value="Genomic_DNA"/>
</dbReference>
<dbReference type="Proteomes" id="UP000186391">
    <property type="component" value="Unassembled WGS sequence"/>
</dbReference>
<name>A0A1U7H203_9CYAN</name>
<organism evidence="4 5">
    <name type="scientific">Fischerella major NIES-592</name>
    <dbReference type="NCBI Taxonomy" id="210994"/>
    <lineage>
        <taxon>Bacteria</taxon>
        <taxon>Bacillati</taxon>
        <taxon>Cyanobacteriota</taxon>
        <taxon>Cyanophyceae</taxon>
        <taxon>Nostocales</taxon>
        <taxon>Hapalosiphonaceae</taxon>
        <taxon>Fischerella</taxon>
    </lineage>
</organism>
<dbReference type="OrthoDB" id="9811615at2"/>
<keyword evidence="5" id="KW-1185">Reference proteome</keyword>
<accession>A0A1U7H203</accession>
<dbReference type="InterPro" id="IPR008978">
    <property type="entry name" value="HSP20-like_chaperone"/>
</dbReference>
<sequence length="155" mass="17982">MPVPGKRQLSIKIIIETIKFMRYRRFSYRYTGVFSGITSPSQSTIWEGQLQASFAYPQWQPAADLYETPTALIVKVEVAGMVEEDFEISLYENALVIQGVRPWESFEGEGLYHAVNIHYGAFRLEVPIQQRIERDRIQARYDRGFLYVILPKAEV</sequence>
<protein>
    <submittedName>
        <fullName evidence="4">Heat-shock protein Hsp20</fullName>
    </submittedName>
</protein>
<gene>
    <name evidence="4" type="ORF">NIES592_08900</name>
</gene>
<dbReference type="SUPFAM" id="SSF49764">
    <property type="entry name" value="HSP20-like chaperones"/>
    <property type="match status" value="1"/>
</dbReference>